<proteinExistence type="predicted"/>
<organism evidence="2 3">
    <name type="scientific">Franconibacter daqui</name>
    <dbReference type="NCBI Taxonomy" id="2047724"/>
    <lineage>
        <taxon>Bacteria</taxon>
        <taxon>Pseudomonadati</taxon>
        <taxon>Pseudomonadota</taxon>
        <taxon>Gammaproteobacteria</taxon>
        <taxon>Enterobacterales</taxon>
        <taxon>Enterobacteriaceae</taxon>
        <taxon>Franconibacter</taxon>
    </lineage>
</organism>
<feature type="transmembrane region" description="Helical" evidence="1">
    <location>
        <begin position="285"/>
        <end position="304"/>
    </location>
</feature>
<dbReference type="RefSeq" id="WP_349950605.1">
    <property type="nucleotide sequence ID" value="NZ_JBEHGX010000001.1"/>
</dbReference>
<feature type="transmembrane region" description="Helical" evidence="1">
    <location>
        <begin position="259"/>
        <end position="279"/>
    </location>
</feature>
<comment type="caution">
    <text evidence="2">The sequence shown here is derived from an EMBL/GenBank/DDBJ whole genome shotgun (WGS) entry which is preliminary data.</text>
</comment>
<name>A0ABV1PH62_9ENTR</name>
<keyword evidence="1" id="KW-1133">Transmembrane helix</keyword>
<reference evidence="2 3" key="1">
    <citation type="submission" date="2024-06" db="EMBL/GenBank/DDBJ databases">
        <title>Fanconibacter daqui strain Q02 whole shotgun sequencing project.</title>
        <authorList>
            <person name="Rodrigues J.W.A."/>
            <person name="Viana L.C."/>
            <person name="Vieira E.C."/>
            <person name="Souza F.O.L."/>
            <person name="Alegria O.C."/>
            <person name="Patroca S."/>
            <person name="Cruz A.C.R."/>
            <person name="Nunes A.R.C."/>
        </authorList>
    </citation>
    <scope>NUCLEOTIDE SEQUENCE [LARGE SCALE GENOMIC DNA]</scope>
    <source>
        <strain evidence="2 3">Q02</strain>
    </source>
</reference>
<keyword evidence="3" id="KW-1185">Reference proteome</keyword>
<gene>
    <name evidence="2" type="ORF">ABQG75_00235</name>
</gene>
<evidence type="ECO:0000313" key="3">
    <source>
        <dbReference type="Proteomes" id="UP001447374"/>
    </source>
</evidence>
<sequence>MTTPSAEALRRFKRVDLEEILEDAQQRLSQTPEETLQQWRDNIFRETKGYSDLKILKSYMESSASRLTDNLKSHKAYLDSHQENEFSEKGVTFHNEYVDDESFELVFMASEIEKFPPMPVLPPPEPLIKISGVIEEVEFIKARAWFDAQAYMTTDDLQAFKAQLDSKGMVGAMLTNSFSGSVVSSSGSSDKVNCLYTKGKINGKTFSGWFGMTDIRPGDHVEMAAMPYGDGYLVYAIINVSSSTISMTPECFKGKSSNAFHIVALFIFSVLLIPFLYPFFTANAFLNTLCIYVATSLLLSIGIYRQGMKRQGEQFKLYGRIADVLGFPNGERFNLLSHAGAILKRKEEAGEIPPRKEGKVPVPQGAKEYVYEYFYFYESRVAPKEAE</sequence>
<evidence type="ECO:0000313" key="2">
    <source>
        <dbReference type="EMBL" id="MER0124173.1"/>
    </source>
</evidence>
<accession>A0ABV1PH62</accession>
<dbReference type="InterPro" id="IPR048130">
    <property type="entry name" value="T6SS_ExIF-like"/>
</dbReference>
<evidence type="ECO:0000256" key="1">
    <source>
        <dbReference type="SAM" id="Phobius"/>
    </source>
</evidence>
<keyword evidence="1" id="KW-0472">Membrane</keyword>
<dbReference type="Proteomes" id="UP001447374">
    <property type="component" value="Unassembled WGS sequence"/>
</dbReference>
<dbReference type="EMBL" id="JBEHGX010000001">
    <property type="protein sequence ID" value="MER0124173.1"/>
    <property type="molecule type" value="Genomic_DNA"/>
</dbReference>
<keyword evidence="1" id="KW-0812">Transmembrane</keyword>
<protein>
    <submittedName>
        <fullName evidence="2">Type VI secretion system effector</fullName>
    </submittedName>
</protein>
<dbReference type="NCBIfam" id="NF041560">
    <property type="entry name" value="T6SS_Burk_ExIF"/>
    <property type="match status" value="1"/>
</dbReference>